<dbReference type="NCBIfam" id="TIGR01512">
    <property type="entry name" value="ATPase-IB2_Cd"/>
    <property type="match status" value="1"/>
</dbReference>
<evidence type="ECO:0000256" key="8">
    <source>
        <dbReference type="ARBA" id="ARBA00022741"/>
    </source>
</evidence>
<keyword evidence="12" id="KW-0406">Ion transport</keyword>
<dbReference type="InterPro" id="IPR036412">
    <property type="entry name" value="HAD-like_sf"/>
</dbReference>
<evidence type="ECO:0000256" key="15">
    <source>
        <dbReference type="ARBA" id="ARBA00049338"/>
    </source>
</evidence>
<evidence type="ECO:0000256" key="4">
    <source>
        <dbReference type="ARBA" id="ARBA00022475"/>
    </source>
</evidence>
<gene>
    <name evidence="19" type="ORF">IEQ34_005324</name>
</gene>
<sequence length="976" mass="106054">MGDESKNIQKSYFDVLGLCCSSEIPLIEKILKPLDGIQKVSVIVPSKTVIVLHDTQKISQLQIVKALNQARLEASIRSYGTDKMINKWPSPYILACGILLLISLFQRFYRPLKWLAIAAVLIALPQIFLRSFAAIRRYTLDINILMLIAVGGAVALGDYSEAGFIVFLFTMAEWLESMASRKATTGMSLLMNLAPQKAILAETGQIVDANDVKVGTILAIKAGEVIPIDGVVVEGRSEVDEKSLTGESFPVTKQLQSLVWAGTLNIDGYISVKTTALAEHSAVAKMARLVEEAQNNKSKTQRMIDCCAKYYTPAVVVIAAAVAVLPIIMSLHDQKHWFKLALVLLVSACPCALVLSTPVATFCALLKAARIGLLVKGGDVLEELAKTKVVAFDKTGTITKGEFSVMQLRQLSSEVTMDTLLSWILSLESKSNHPMASALVDYARFNTIEPKAENVNDFKIYPGEGVSGEINGKKIYIGNKRIARRAGCTKVPDVEDIKEAVTLGYVLLDAMPIGIFSLSDTCRTGAKEGVKELKSLGIKTAMLTGDSTSAAMQAQKQLGHIIEEIHAELLPEDKVQIISDLKTKKGSTTMVGDGMNDAPALAMANVGISMGVSGSAVAMETSHITLMSNDIQKIPKAIRLARRTQHKIITNIIFSIITKVAILGLAIGGHPLLWAAVLADVGTCLIVILNSMTLLPTNKKKVKKCCQRSNHQRPTCRDKCSKGPCGSNSANCHSNHGFHKTAEDKKPCCQSPSESKECQAESPPPCCQGKVTCKAKTRHEHSIYMNCEKDSHKDDEACLNHSVGKIKHTVPCPGFHLHKSKADHEHLISSISHEEHNEHSPCEQHLSKQSDHGSHSHHESGKHEAESRHGHSDHDITCNLKINATKNCCNVFVDQTVGAGANLTASTICNGSETKTSDSCCESERKDCHGKHQCSNLLASKLKENGGCCRSYRKECSRRETCCGNGIMQVPEIVIE</sequence>
<dbReference type="AlphaFoldDB" id="A0AAV7H8K5"/>
<dbReference type="GO" id="GO:0016463">
    <property type="term" value="F:P-type zinc transporter activity"/>
    <property type="evidence" value="ECO:0007669"/>
    <property type="project" value="UniProtKB-EC"/>
</dbReference>
<evidence type="ECO:0000256" key="14">
    <source>
        <dbReference type="ARBA" id="ARBA00047308"/>
    </source>
</evidence>
<dbReference type="InterPro" id="IPR023214">
    <property type="entry name" value="HAD_sf"/>
</dbReference>
<dbReference type="SFLD" id="SFLDG00002">
    <property type="entry name" value="C1.7:_P-type_atpase_like"/>
    <property type="match status" value="1"/>
</dbReference>
<evidence type="ECO:0000313" key="19">
    <source>
        <dbReference type="EMBL" id="KAH0465221.1"/>
    </source>
</evidence>
<dbReference type="SUPFAM" id="SSF81665">
    <property type="entry name" value="Calcium ATPase, transmembrane domain M"/>
    <property type="match status" value="1"/>
</dbReference>
<dbReference type="PRINTS" id="PR00120">
    <property type="entry name" value="HATPASE"/>
</dbReference>
<evidence type="ECO:0000256" key="16">
    <source>
        <dbReference type="RuleBase" id="RU362081"/>
    </source>
</evidence>
<evidence type="ECO:0000256" key="17">
    <source>
        <dbReference type="SAM" id="MobiDB-lite"/>
    </source>
</evidence>
<dbReference type="InterPro" id="IPR023299">
    <property type="entry name" value="ATPase_P-typ_cyto_dom_N"/>
</dbReference>
<evidence type="ECO:0000256" key="9">
    <source>
        <dbReference type="ARBA" id="ARBA00022840"/>
    </source>
</evidence>
<keyword evidence="6 16" id="KW-0812">Transmembrane</keyword>
<evidence type="ECO:0000256" key="7">
    <source>
        <dbReference type="ARBA" id="ARBA00022723"/>
    </source>
</evidence>
<comment type="catalytic activity">
    <reaction evidence="15">
        <text>Cd(2+)(in) + ATP + H2O = Cd(2+)(out) + ADP + phosphate + H(+)</text>
        <dbReference type="Rhea" id="RHEA:12132"/>
        <dbReference type="ChEBI" id="CHEBI:15377"/>
        <dbReference type="ChEBI" id="CHEBI:15378"/>
        <dbReference type="ChEBI" id="CHEBI:30616"/>
        <dbReference type="ChEBI" id="CHEBI:43474"/>
        <dbReference type="ChEBI" id="CHEBI:48775"/>
        <dbReference type="ChEBI" id="CHEBI:456216"/>
        <dbReference type="EC" id="7.2.2.21"/>
    </reaction>
</comment>
<dbReference type="InterPro" id="IPR044492">
    <property type="entry name" value="P_typ_ATPase_HD_dom"/>
</dbReference>
<dbReference type="InterPro" id="IPR008250">
    <property type="entry name" value="ATPase_P-typ_transduc_dom_A_sf"/>
</dbReference>
<dbReference type="PRINTS" id="PR00119">
    <property type="entry name" value="CATATPASE"/>
</dbReference>
<keyword evidence="13 16" id="KW-0472">Membrane</keyword>
<dbReference type="Gene3D" id="2.70.150.10">
    <property type="entry name" value="Calcium-transporting ATPase, cytoplasmic transduction domain A"/>
    <property type="match status" value="1"/>
</dbReference>
<dbReference type="InterPro" id="IPR027256">
    <property type="entry name" value="P-typ_ATPase_IB"/>
</dbReference>
<keyword evidence="8 16" id="KW-0547">Nucleotide-binding</keyword>
<dbReference type="InterPro" id="IPR018303">
    <property type="entry name" value="ATPase_P-typ_P_site"/>
</dbReference>
<dbReference type="PROSITE" id="PS50846">
    <property type="entry name" value="HMA_2"/>
    <property type="match status" value="1"/>
</dbReference>
<keyword evidence="10" id="KW-1278">Translocase</keyword>
<protein>
    <recommendedName>
        <fullName evidence="18">HMA domain-containing protein</fullName>
    </recommendedName>
</protein>
<keyword evidence="5" id="KW-0104">Cadmium</keyword>
<dbReference type="NCBIfam" id="TIGR01494">
    <property type="entry name" value="ATPase_P-type"/>
    <property type="match status" value="1"/>
</dbReference>
<dbReference type="GO" id="GO:0005886">
    <property type="term" value="C:plasma membrane"/>
    <property type="evidence" value="ECO:0007669"/>
    <property type="project" value="UniProtKB-SubCell"/>
</dbReference>
<organism evidence="19 20">
    <name type="scientific">Dendrobium chrysotoxum</name>
    <name type="common">Orchid</name>
    <dbReference type="NCBI Taxonomy" id="161865"/>
    <lineage>
        <taxon>Eukaryota</taxon>
        <taxon>Viridiplantae</taxon>
        <taxon>Streptophyta</taxon>
        <taxon>Embryophyta</taxon>
        <taxon>Tracheophyta</taxon>
        <taxon>Spermatophyta</taxon>
        <taxon>Magnoliopsida</taxon>
        <taxon>Liliopsida</taxon>
        <taxon>Asparagales</taxon>
        <taxon>Orchidaceae</taxon>
        <taxon>Epidendroideae</taxon>
        <taxon>Malaxideae</taxon>
        <taxon>Dendrobiinae</taxon>
        <taxon>Dendrobium</taxon>
    </lineage>
</organism>
<dbReference type="Proteomes" id="UP000775213">
    <property type="component" value="Unassembled WGS sequence"/>
</dbReference>
<dbReference type="InterPro" id="IPR023298">
    <property type="entry name" value="ATPase_P-typ_TM_dom_sf"/>
</dbReference>
<comment type="similarity">
    <text evidence="2 16">Belongs to the cation transport ATPase (P-type) (TC 3.A.3) family. Type IB subfamily.</text>
</comment>
<dbReference type="Pfam" id="PF00702">
    <property type="entry name" value="Hydrolase"/>
    <property type="match status" value="1"/>
</dbReference>
<keyword evidence="4" id="KW-1003">Cell membrane</keyword>
<dbReference type="GO" id="GO:0046872">
    <property type="term" value="F:metal ion binding"/>
    <property type="evidence" value="ECO:0007669"/>
    <property type="project" value="UniProtKB-KW"/>
</dbReference>
<dbReference type="SFLD" id="SFLDF00027">
    <property type="entry name" value="p-type_atpase"/>
    <property type="match status" value="1"/>
</dbReference>
<feature type="transmembrane region" description="Helical" evidence="16">
    <location>
        <begin position="648"/>
        <end position="667"/>
    </location>
</feature>
<dbReference type="SUPFAM" id="SSF81653">
    <property type="entry name" value="Calcium ATPase, transduction domain A"/>
    <property type="match status" value="1"/>
</dbReference>
<dbReference type="EMBL" id="JAGFBR010000006">
    <property type="protein sequence ID" value="KAH0465221.1"/>
    <property type="molecule type" value="Genomic_DNA"/>
</dbReference>
<reference evidence="19 20" key="1">
    <citation type="journal article" date="2021" name="Hortic Res">
        <title>Chromosome-scale assembly of the Dendrobium chrysotoxum genome enhances the understanding of orchid evolution.</title>
        <authorList>
            <person name="Zhang Y."/>
            <person name="Zhang G.Q."/>
            <person name="Zhang D."/>
            <person name="Liu X.D."/>
            <person name="Xu X.Y."/>
            <person name="Sun W.H."/>
            <person name="Yu X."/>
            <person name="Zhu X."/>
            <person name="Wang Z.W."/>
            <person name="Zhao X."/>
            <person name="Zhong W.Y."/>
            <person name="Chen H."/>
            <person name="Yin W.L."/>
            <person name="Huang T."/>
            <person name="Niu S.C."/>
            <person name="Liu Z.J."/>
        </authorList>
    </citation>
    <scope>NUCLEOTIDE SEQUENCE [LARGE SCALE GENOMIC DNA]</scope>
    <source>
        <strain evidence="19">Lindl</strain>
    </source>
</reference>
<evidence type="ECO:0000256" key="11">
    <source>
        <dbReference type="ARBA" id="ARBA00022989"/>
    </source>
</evidence>
<comment type="subcellular location">
    <subcellularLocation>
        <location evidence="1">Cell membrane</location>
        <topology evidence="1">Multi-pass membrane protein</topology>
    </subcellularLocation>
    <subcellularLocation>
        <location evidence="16">Membrane</location>
    </subcellularLocation>
</comment>
<feature type="transmembrane region" description="Helical" evidence="16">
    <location>
        <begin position="341"/>
        <end position="366"/>
    </location>
</feature>
<dbReference type="PROSITE" id="PS00154">
    <property type="entry name" value="ATPASE_E1_E2"/>
    <property type="match status" value="1"/>
</dbReference>
<evidence type="ECO:0000256" key="1">
    <source>
        <dbReference type="ARBA" id="ARBA00004651"/>
    </source>
</evidence>
<evidence type="ECO:0000256" key="12">
    <source>
        <dbReference type="ARBA" id="ARBA00023065"/>
    </source>
</evidence>
<keyword evidence="3" id="KW-0813">Transport</keyword>
<dbReference type="Gene3D" id="3.40.50.1000">
    <property type="entry name" value="HAD superfamily/HAD-like"/>
    <property type="match status" value="1"/>
</dbReference>
<dbReference type="SUPFAM" id="SSF55008">
    <property type="entry name" value="HMA, heavy metal-associated domain"/>
    <property type="match status" value="1"/>
</dbReference>
<dbReference type="SUPFAM" id="SSF56784">
    <property type="entry name" value="HAD-like"/>
    <property type="match status" value="1"/>
</dbReference>
<evidence type="ECO:0000256" key="10">
    <source>
        <dbReference type="ARBA" id="ARBA00022967"/>
    </source>
</evidence>
<dbReference type="InterPro" id="IPR059000">
    <property type="entry name" value="ATPase_P-type_domA"/>
</dbReference>
<keyword evidence="9 16" id="KW-0067">ATP-binding</keyword>
<name>A0AAV7H8K5_DENCH</name>
<comment type="catalytic activity">
    <reaction evidence="14">
        <text>Zn(2+)(in) + ATP + H2O = Zn(2+)(out) + ADP + phosphate + H(+)</text>
        <dbReference type="Rhea" id="RHEA:20621"/>
        <dbReference type="ChEBI" id="CHEBI:15377"/>
        <dbReference type="ChEBI" id="CHEBI:15378"/>
        <dbReference type="ChEBI" id="CHEBI:29105"/>
        <dbReference type="ChEBI" id="CHEBI:30616"/>
        <dbReference type="ChEBI" id="CHEBI:43474"/>
        <dbReference type="ChEBI" id="CHEBI:456216"/>
        <dbReference type="EC" id="7.2.2.12"/>
    </reaction>
</comment>
<dbReference type="InterPro" id="IPR051014">
    <property type="entry name" value="Cation_Transport_ATPase_IB"/>
</dbReference>
<dbReference type="FunFam" id="3.40.1110.10:FF:000043">
    <property type="entry name" value="Putative cadmium/zinc-transporting ATPase 3"/>
    <property type="match status" value="1"/>
</dbReference>
<dbReference type="InterPro" id="IPR006121">
    <property type="entry name" value="HMA_dom"/>
</dbReference>
<dbReference type="CDD" id="cd02079">
    <property type="entry name" value="P-type_ATPase_HM"/>
    <property type="match status" value="1"/>
</dbReference>
<evidence type="ECO:0000313" key="20">
    <source>
        <dbReference type="Proteomes" id="UP000775213"/>
    </source>
</evidence>
<feature type="transmembrane region" description="Helical" evidence="16">
    <location>
        <begin position="310"/>
        <end position="329"/>
    </location>
</feature>
<proteinExistence type="inferred from homology"/>
<dbReference type="Gene3D" id="3.40.1110.10">
    <property type="entry name" value="Calcium-transporting ATPase, cytoplasmic domain N"/>
    <property type="match status" value="1"/>
</dbReference>
<dbReference type="NCBIfam" id="TIGR01525">
    <property type="entry name" value="ATPase-IB_hvy"/>
    <property type="match status" value="1"/>
</dbReference>
<evidence type="ECO:0000256" key="3">
    <source>
        <dbReference type="ARBA" id="ARBA00022448"/>
    </source>
</evidence>
<evidence type="ECO:0000256" key="13">
    <source>
        <dbReference type="ARBA" id="ARBA00023136"/>
    </source>
</evidence>
<dbReference type="GO" id="GO:0005524">
    <property type="term" value="F:ATP binding"/>
    <property type="evidence" value="ECO:0007669"/>
    <property type="project" value="UniProtKB-UniRule"/>
</dbReference>
<keyword evidence="7 16" id="KW-0479">Metal-binding</keyword>
<feature type="transmembrane region" description="Helical" evidence="16">
    <location>
        <begin position="115"/>
        <end position="133"/>
    </location>
</feature>
<accession>A0AAV7H8K5</accession>
<dbReference type="FunFam" id="3.30.70.100:FF:000022">
    <property type="entry name" value="Putative cadmium/zinc-transporting ATPase 3"/>
    <property type="match status" value="1"/>
</dbReference>
<feature type="domain" description="HMA" evidence="18">
    <location>
        <begin position="9"/>
        <end position="75"/>
    </location>
</feature>
<dbReference type="Gene3D" id="3.30.70.100">
    <property type="match status" value="1"/>
</dbReference>
<dbReference type="InterPro" id="IPR036163">
    <property type="entry name" value="HMA_dom_sf"/>
</dbReference>
<feature type="transmembrane region" description="Helical" evidence="16">
    <location>
        <begin position="673"/>
        <end position="695"/>
    </location>
</feature>
<comment type="caution">
    <text evidence="19">The sequence shown here is derived from an EMBL/GenBank/DDBJ whole genome shotgun (WGS) entry which is preliminary data.</text>
</comment>
<keyword evidence="20" id="KW-1185">Reference proteome</keyword>
<evidence type="ECO:0000256" key="5">
    <source>
        <dbReference type="ARBA" id="ARBA00022539"/>
    </source>
</evidence>
<dbReference type="PANTHER" id="PTHR48085:SF5">
    <property type="entry name" value="CADMIUM_ZINC-TRANSPORTING ATPASE HMA4-RELATED"/>
    <property type="match status" value="1"/>
</dbReference>
<evidence type="ECO:0000256" key="6">
    <source>
        <dbReference type="ARBA" id="ARBA00022692"/>
    </source>
</evidence>
<feature type="region of interest" description="Disordered" evidence="17">
    <location>
        <begin position="833"/>
        <end position="871"/>
    </location>
</feature>
<dbReference type="FunFam" id="2.70.150.10:FF:000002">
    <property type="entry name" value="Copper-transporting ATPase 1, putative"/>
    <property type="match status" value="1"/>
</dbReference>
<dbReference type="PANTHER" id="PTHR48085">
    <property type="entry name" value="CADMIUM/ZINC-TRANSPORTING ATPASE HMA2-RELATED"/>
    <property type="match status" value="1"/>
</dbReference>
<evidence type="ECO:0000256" key="2">
    <source>
        <dbReference type="ARBA" id="ARBA00006024"/>
    </source>
</evidence>
<dbReference type="FunFam" id="3.40.50.1000:FF:000020">
    <property type="entry name" value="Probable cation-transporting P-type ATPase"/>
    <property type="match status" value="1"/>
</dbReference>
<dbReference type="GO" id="GO:0008551">
    <property type="term" value="F:P-type cadmium transporter activity"/>
    <property type="evidence" value="ECO:0007669"/>
    <property type="project" value="UniProtKB-EC"/>
</dbReference>
<evidence type="ECO:0000259" key="18">
    <source>
        <dbReference type="PROSITE" id="PS50846"/>
    </source>
</evidence>
<dbReference type="GO" id="GO:0016887">
    <property type="term" value="F:ATP hydrolysis activity"/>
    <property type="evidence" value="ECO:0007669"/>
    <property type="project" value="InterPro"/>
</dbReference>
<dbReference type="SFLD" id="SFLDS00003">
    <property type="entry name" value="Haloacid_Dehalogenase"/>
    <property type="match status" value="1"/>
</dbReference>
<feature type="transmembrane region" description="Helical" evidence="16">
    <location>
        <begin position="92"/>
        <end position="109"/>
    </location>
</feature>
<keyword evidence="11 16" id="KW-1133">Transmembrane helix</keyword>
<dbReference type="Pfam" id="PF00122">
    <property type="entry name" value="E1-E2_ATPase"/>
    <property type="match status" value="1"/>
</dbReference>
<dbReference type="InterPro" id="IPR001757">
    <property type="entry name" value="P_typ_ATPase"/>
</dbReference>